<dbReference type="GeneID" id="25727302"/>
<protein>
    <submittedName>
        <fullName evidence="2">Catalytic, putative</fullName>
    </submittedName>
</protein>
<feature type="region of interest" description="Disordered" evidence="1">
    <location>
        <begin position="1"/>
        <end position="41"/>
    </location>
</feature>
<dbReference type="Proteomes" id="UP000054498">
    <property type="component" value="Unassembled WGS sequence"/>
</dbReference>
<evidence type="ECO:0000313" key="2">
    <source>
        <dbReference type="EMBL" id="KIY97797.1"/>
    </source>
</evidence>
<dbReference type="EMBL" id="KK102425">
    <property type="protein sequence ID" value="KIY97797.1"/>
    <property type="molecule type" value="Genomic_DNA"/>
</dbReference>
<accession>A0A0D2JDZ9</accession>
<dbReference type="Pfam" id="PF05096">
    <property type="entry name" value="Glu_cyclase_2"/>
    <property type="match status" value="1"/>
</dbReference>
<dbReference type="PANTHER" id="PTHR31270:SF1">
    <property type="entry name" value="GLUTAMINYL-PEPTIDE CYCLOTRANSFERASE"/>
    <property type="match status" value="1"/>
</dbReference>
<evidence type="ECO:0000313" key="3">
    <source>
        <dbReference type="Proteomes" id="UP000054498"/>
    </source>
</evidence>
<sequence length="116" mass="13000">MQAKRRPTAPQQAATQQGHQSVCAGERWEREGASSAVPRDQRRMYGHSDVRLVDLESGKVETRTPMDAKWFGEGLVKVGDLLYQITWQGPTGFIYSAKDLKQVNALGGRGWARVRE</sequence>
<dbReference type="OrthoDB" id="409395at2759"/>
<gene>
    <name evidence="2" type="ORF">MNEG_10167</name>
</gene>
<name>A0A0D2JDZ9_9CHLO</name>
<dbReference type="RefSeq" id="XP_013896817.1">
    <property type="nucleotide sequence ID" value="XM_014041363.1"/>
</dbReference>
<feature type="compositionally biased region" description="Low complexity" evidence="1">
    <location>
        <begin position="8"/>
        <end position="17"/>
    </location>
</feature>
<dbReference type="AlphaFoldDB" id="A0A0D2JDZ9"/>
<dbReference type="InterPro" id="IPR007788">
    <property type="entry name" value="QCT"/>
</dbReference>
<dbReference type="KEGG" id="mng:MNEG_10167"/>
<proteinExistence type="predicted"/>
<organism evidence="2 3">
    <name type="scientific">Monoraphidium neglectum</name>
    <dbReference type="NCBI Taxonomy" id="145388"/>
    <lineage>
        <taxon>Eukaryota</taxon>
        <taxon>Viridiplantae</taxon>
        <taxon>Chlorophyta</taxon>
        <taxon>core chlorophytes</taxon>
        <taxon>Chlorophyceae</taxon>
        <taxon>CS clade</taxon>
        <taxon>Sphaeropleales</taxon>
        <taxon>Selenastraceae</taxon>
        <taxon>Monoraphidium</taxon>
    </lineage>
</organism>
<dbReference type="STRING" id="145388.A0A0D2JDZ9"/>
<reference evidence="2 3" key="1">
    <citation type="journal article" date="2013" name="BMC Genomics">
        <title>Reconstruction of the lipid metabolism for the microalga Monoraphidium neglectum from its genome sequence reveals characteristics suitable for biofuel production.</title>
        <authorList>
            <person name="Bogen C."/>
            <person name="Al-Dilaimi A."/>
            <person name="Albersmeier A."/>
            <person name="Wichmann J."/>
            <person name="Grundmann M."/>
            <person name="Rupp O."/>
            <person name="Lauersen K.J."/>
            <person name="Blifernez-Klassen O."/>
            <person name="Kalinowski J."/>
            <person name="Goesmann A."/>
            <person name="Mussgnug J.H."/>
            <person name="Kruse O."/>
        </authorList>
    </citation>
    <scope>NUCLEOTIDE SEQUENCE [LARGE SCALE GENOMIC DNA]</scope>
    <source>
        <strain evidence="2 3">SAG 48.87</strain>
    </source>
</reference>
<dbReference type="GO" id="GO:0016603">
    <property type="term" value="F:glutaminyl-peptide cyclotransferase activity"/>
    <property type="evidence" value="ECO:0007669"/>
    <property type="project" value="InterPro"/>
</dbReference>
<evidence type="ECO:0000256" key="1">
    <source>
        <dbReference type="SAM" id="MobiDB-lite"/>
    </source>
</evidence>
<keyword evidence="3" id="KW-1185">Reference proteome</keyword>
<dbReference type="PANTHER" id="PTHR31270">
    <property type="entry name" value="GLUTAMINYL-PEPTIDE CYCLOTRANSFERASE"/>
    <property type="match status" value="1"/>
</dbReference>